<proteinExistence type="predicted"/>
<reference evidence="1 2" key="1">
    <citation type="submission" date="2019-08" db="EMBL/GenBank/DDBJ databases">
        <title>100 year-old enigma solved: identification of Planctomyces bekefii, the type genus and species of the phylum Planctomycetes.</title>
        <authorList>
            <person name="Svetlana D.N."/>
            <person name="Overmann J."/>
        </authorList>
    </citation>
    <scope>NUCLEOTIDE SEQUENCE [LARGE SCALE GENOMIC DNA]</scope>
    <source>
        <strain evidence="1">Phe10_nw2017</strain>
    </source>
</reference>
<reference evidence="1 2" key="2">
    <citation type="submission" date="2019-08" db="EMBL/GenBank/DDBJ databases">
        <authorList>
            <person name="Henke P."/>
        </authorList>
    </citation>
    <scope>NUCLEOTIDE SEQUENCE [LARGE SCALE GENOMIC DNA]</scope>
    <source>
        <strain evidence="1">Phe10_nw2017</strain>
    </source>
</reference>
<evidence type="ECO:0000313" key="2">
    <source>
        <dbReference type="Proteomes" id="UP000321083"/>
    </source>
</evidence>
<dbReference type="Proteomes" id="UP000321083">
    <property type="component" value="Unassembled WGS sequence"/>
</dbReference>
<organism evidence="1 2">
    <name type="scientific">Planctomyces bekefii</name>
    <dbReference type="NCBI Taxonomy" id="1653850"/>
    <lineage>
        <taxon>Bacteria</taxon>
        <taxon>Pseudomonadati</taxon>
        <taxon>Planctomycetota</taxon>
        <taxon>Planctomycetia</taxon>
        <taxon>Planctomycetales</taxon>
        <taxon>Planctomycetaceae</taxon>
        <taxon>Planctomyces</taxon>
    </lineage>
</organism>
<dbReference type="EMBL" id="SRHE01000151">
    <property type="protein sequence ID" value="TWW09902.1"/>
    <property type="molecule type" value="Genomic_DNA"/>
</dbReference>
<evidence type="ECO:0000313" key="1">
    <source>
        <dbReference type="EMBL" id="TWW09902.1"/>
    </source>
</evidence>
<keyword evidence="2" id="KW-1185">Reference proteome</keyword>
<dbReference type="AlphaFoldDB" id="A0A5C6M7D0"/>
<accession>A0A5C6M7D0</accession>
<feature type="non-terminal residue" evidence="1">
    <location>
        <position position="1"/>
    </location>
</feature>
<sequence>CRSSLRLPRYCLVTGEACPDSVALNFPLYCVPGFSVSDLGVKQQAVDGQIAVSHGGVRAGCCRCDGREIAGESFDLITMTHPGRERIWKSVEQPGICGVNAGAGGAAEFTGMRGQDPSTKGVAGDLHAIADTEDRDSQLKDGGVNFGRTWAVDAGGASGKNQAAGSELPDSLGSQIMSHDLAKNILIADSTSDQLGGLRPEVHHQYQLVGGAGGCGIGVVWFCGA</sequence>
<name>A0A5C6M7D0_9PLAN</name>
<comment type="caution">
    <text evidence="1">The sequence shown here is derived from an EMBL/GenBank/DDBJ whole genome shotgun (WGS) entry which is preliminary data.</text>
</comment>
<gene>
    <name evidence="1" type="ORF">E3A20_09710</name>
</gene>
<protein>
    <submittedName>
        <fullName evidence="1">Uncharacterized protein</fullName>
    </submittedName>
</protein>